<accession>N1QD77</accession>
<dbReference type="InterPro" id="IPR050272">
    <property type="entry name" value="Isochorismatase-like_hydrls"/>
</dbReference>
<reference evidence="5 6" key="1">
    <citation type="journal article" date="2012" name="PLoS Pathog.">
        <title>Diverse lifestyles and strategies of plant pathogenesis encoded in the genomes of eighteen Dothideomycetes fungi.</title>
        <authorList>
            <person name="Ohm R.A."/>
            <person name="Feau N."/>
            <person name="Henrissat B."/>
            <person name="Schoch C.L."/>
            <person name="Horwitz B.A."/>
            <person name="Barry K.W."/>
            <person name="Condon B.J."/>
            <person name="Copeland A.C."/>
            <person name="Dhillon B."/>
            <person name="Glaser F."/>
            <person name="Hesse C.N."/>
            <person name="Kosti I."/>
            <person name="LaButti K."/>
            <person name="Lindquist E.A."/>
            <person name="Lucas S."/>
            <person name="Salamov A.A."/>
            <person name="Bradshaw R.E."/>
            <person name="Ciuffetti L."/>
            <person name="Hamelin R.C."/>
            <person name="Kema G.H.J."/>
            <person name="Lawrence C."/>
            <person name="Scott J.A."/>
            <person name="Spatafora J.W."/>
            <person name="Turgeon B.G."/>
            <person name="de Wit P.J.G.M."/>
            <person name="Zhong S."/>
            <person name="Goodwin S.B."/>
            <person name="Grigoriev I.V."/>
        </authorList>
    </citation>
    <scope>NUCLEOTIDE SEQUENCE [LARGE SCALE GENOMIC DNA]</scope>
    <source>
        <strain evidence="5 6">SO2202</strain>
    </source>
</reference>
<feature type="domain" description="Isochorismatase-like" evidence="4">
    <location>
        <begin position="61"/>
        <end position="221"/>
    </location>
</feature>
<organism evidence="5 6">
    <name type="scientific">Sphaerulina musiva (strain SO2202)</name>
    <name type="common">Poplar stem canker fungus</name>
    <name type="synonym">Septoria musiva</name>
    <dbReference type="NCBI Taxonomy" id="692275"/>
    <lineage>
        <taxon>Eukaryota</taxon>
        <taxon>Fungi</taxon>
        <taxon>Dikarya</taxon>
        <taxon>Ascomycota</taxon>
        <taxon>Pezizomycotina</taxon>
        <taxon>Dothideomycetes</taxon>
        <taxon>Dothideomycetidae</taxon>
        <taxon>Mycosphaerellales</taxon>
        <taxon>Mycosphaerellaceae</taxon>
        <taxon>Sphaerulina</taxon>
    </lineage>
</organism>
<evidence type="ECO:0000256" key="1">
    <source>
        <dbReference type="ARBA" id="ARBA00006336"/>
    </source>
</evidence>
<gene>
    <name evidence="5" type="ORF">SEPMUDRAFT_135667</name>
</gene>
<dbReference type="RefSeq" id="XP_016757327.1">
    <property type="nucleotide sequence ID" value="XM_016902725.1"/>
</dbReference>
<keyword evidence="2 5" id="KW-0378">Hydrolase</keyword>
<keyword evidence="3" id="KW-0732">Signal</keyword>
<dbReference type="PANTHER" id="PTHR43540:SF1">
    <property type="entry name" value="ISOCHORISMATASE HYDROLASE"/>
    <property type="match status" value="1"/>
</dbReference>
<name>N1QD77_SPHMS</name>
<dbReference type="OrthoDB" id="1739143at2759"/>
<sequence>MRFSTTSSELLLLASAAGFTQAAAGYNNNENAPGYTCQPHCIASTIPSNESSTLSFGKHYAVLNLDLIPGIMSPIINTTAGQTFINSTSTWINAVAAQNPPPLTLFTRIYFSNSRQPEIGPQSPFAQVAGTLGTSADPLTEIYSAFQVNETRGDVVLQKTRYYAGAGNGLEEILRAQRIDTVVLSGIRTSGVILNTAYRLFDADYKVYVIANNTIETPPSGPDVNTAILEGVLPKLPADVITLEQALAALKRSGPAVY</sequence>
<dbReference type="InterPro" id="IPR000868">
    <property type="entry name" value="Isochorismatase-like_dom"/>
</dbReference>
<evidence type="ECO:0000259" key="4">
    <source>
        <dbReference type="Pfam" id="PF00857"/>
    </source>
</evidence>
<dbReference type="GO" id="GO:0016787">
    <property type="term" value="F:hydrolase activity"/>
    <property type="evidence" value="ECO:0007669"/>
    <property type="project" value="UniProtKB-KW"/>
</dbReference>
<dbReference type="AlphaFoldDB" id="N1QD77"/>
<protein>
    <submittedName>
        <fullName evidence="5">Isochorismatase hydrolase</fullName>
    </submittedName>
</protein>
<proteinExistence type="inferred from homology"/>
<feature type="chain" id="PRO_5004110194" evidence="3">
    <location>
        <begin position="23"/>
        <end position="258"/>
    </location>
</feature>
<comment type="similarity">
    <text evidence="1">Belongs to the isochorismatase family.</text>
</comment>
<dbReference type="HOGENOM" id="CLU_091061_0_0_1"/>
<dbReference type="Proteomes" id="UP000016931">
    <property type="component" value="Unassembled WGS sequence"/>
</dbReference>
<keyword evidence="6" id="KW-1185">Reference proteome</keyword>
<dbReference type="InterPro" id="IPR036380">
    <property type="entry name" value="Isochorismatase-like_sf"/>
</dbReference>
<evidence type="ECO:0000256" key="2">
    <source>
        <dbReference type="ARBA" id="ARBA00022801"/>
    </source>
</evidence>
<feature type="signal peptide" evidence="3">
    <location>
        <begin position="1"/>
        <end position="22"/>
    </location>
</feature>
<evidence type="ECO:0000313" key="6">
    <source>
        <dbReference type="Proteomes" id="UP000016931"/>
    </source>
</evidence>
<dbReference type="GeneID" id="27899862"/>
<dbReference type="Gene3D" id="3.40.50.850">
    <property type="entry name" value="Isochorismatase-like"/>
    <property type="match status" value="1"/>
</dbReference>
<evidence type="ECO:0000256" key="3">
    <source>
        <dbReference type="SAM" id="SignalP"/>
    </source>
</evidence>
<evidence type="ECO:0000313" key="5">
    <source>
        <dbReference type="EMBL" id="EMF09206.1"/>
    </source>
</evidence>
<dbReference type="SUPFAM" id="SSF52499">
    <property type="entry name" value="Isochorismatase-like hydrolases"/>
    <property type="match status" value="1"/>
</dbReference>
<dbReference type="EMBL" id="KB456269">
    <property type="protein sequence ID" value="EMF09206.1"/>
    <property type="molecule type" value="Genomic_DNA"/>
</dbReference>
<dbReference type="Pfam" id="PF00857">
    <property type="entry name" value="Isochorismatase"/>
    <property type="match status" value="1"/>
</dbReference>
<dbReference type="eggNOG" id="ENOG502R8I6">
    <property type="taxonomic scope" value="Eukaryota"/>
</dbReference>
<dbReference type="OMA" id="YPAFKVN"/>
<dbReference type="PANTHER" id="PTHR43540">
    <property type="entry name" value="PEROXYUREIDOACRYLATE/UREIDOACRYLATE AMIDOHYDROLASE-RELATED"/>
    <property type="match status" value="1"/>
</dbReference>